<protein>
    <submittedName>
        <fullName evidence="1">Major tail protein</fullName>
    </submittedName>
</protein>
<evidence type="ECO:0000313" key="1">
    <source>
        <dbReference type="EMBL" id="DAF65106.1"/>
    </source>
</evidence>
<sequence length="160" mass="17213">MKNKIVMNLQLFAGSKSGVYPCYENQFQIDTAASGGTASLKNIADCETFSVSFDNGVEEWNPYDTEGWTRRLMTSKSVTISVTAKRNVGDAGNDFVAGLAWKNGRNAEADTQWTFPDGTVVKFTKAVINVKNVGSGDSTAVAPLEFDIMSNGKPEITPAA</sequence>
<name>A0A8S5TPN8_9CAUD</name>
<dbReference type="NCBIfam" id="NF047353">
    <property type="entry name" value="tube_lmo2291"/>
    <property type="match status" value="1"/>
</dbReference>
<organism evidence="1">
    <name type="scientific">Siphoviridae sp. ct03815</name>
    <dbReference type="NCBI Taxonomy" id="2827759"/>
    <lineage>
        <taxon>Viruses</taxon>
        <taxon>Duplodnaviria</taxon>
        <taxon>Heunggongvirae</taxon>
        <taxon>Uroviricota</taxon>
        <taxon>Caudoviricetes</taxon>
    </lineage>
</organism>
<proteinExistence type="predicted"/>
<accession>A0A8S5TPN8</accession>
<reference evidence="1" key="1">
    <citation type="journal article" date="2021" name="Proc. Natl. Acad. Sci. U.S.A.">
        <title>A Catalog of Tens of Thousands of Viruses from Human Metagenomes Reveals Hidden Associations with Chronic Diseases.</title>
        <authorList>
            <person name="Tisza M.J."/>
            <person name="Buck C.B."/>
        </authorList>
    </citation>
    <scope>NUCLEOTIDE SEQUENCE</scope>
    <source>
        <strain evidence="1">Ct03815</strain>
    </source>
</reference>
<dbReference type="EMBL" id="BK032874">
    <property type="protein sequence ID" value="DAF65106.1"/>
    <property type="molecule type" value="Genomic_DNA"/>
</dbReference>